<sequence>MRGTTTPSIGRATLESVIVAGPAKTGLGFYPPPTACLPAADAPLLHHHQSSISAWTPLHRCPSPVSLRTIPAFAAGHGSTCRAGLRYLQRFLVPSRPSPSAGPPCATRRLKPSRRTRHSADSVPSQHPASSIPAVVSSFRQRHCMGMATVTVASSHPPTKLLP</sequence>
<proteinExistence type="predicted"/>
<name>Q84ZC9_ORYSJ</name>
<accession>Q84ZC9</accession>
<organism evidence="2 3">
    <name type="scientific">Oryza sativa subsp. japonica</name>
    <name type="common">Rice</name>
    <dbReference type="NCBI Taxonomy" id="39947"/>
    <lineage>
        <taxon>Eukaryota</taxon>
        <taxon>Viridiplantae</taxon>
        <taxon>Streptophyta</taxon>
        <taxon>Embryophyta</taxon>
        <taxon>Tracheophyta</taxon>
        <taxon>Spermatophyta</taxon>
        <taxon>Magnoliopsida</taxon>
        <taxon>Liliopsida</taxon>
        <taxon>Poales</taxon>
        <taxon>Poaceae</taxon>
        <taxon>BOP clade</taxon>
        <taxon>Oryzoideae</taxon>
        <taxon>Oryzeae</taxon>
        <taxon>Oryzinae</taxon>
        <taxon>Oryza</taxon>
        <taxon>Oryza sativa</taxon>
    </lineage>
</organism>
<evidence type="ECO:0000256" key="1">
    <source>
        <dbReference type="SAM" id="MobiDB-lite"/>
    </source>
</evidence>
<feature type="compositionally biased region" description="Basic residues" evidence="1">
    <location>
        <begin position="108"/>
        <end position="117"/>
    </location>
</feature>
<gene>
    <name evidence="2" type="primary">P0534A03.114</name>
</gene>
<evidence type="ECO:0000313" key="3">
    <source>
        <dbReference type="Proteomes" id="UP000000763"/>
    </source>
</evidence>
<reference evidence="3" key="2">
    <citation type="journal article" date="2008" name="Nucleic Acids Res.">
        <title>The rice annotation project database (RAP-DB): 2008 update.</title>
        <authorList>
            <consortium name="The rice annotation project (RAP)"/>
        </authorList>
    </citation>
    <scope>GENOME REANNOTATION</scope>
    <source>
        <strain evidence="3">cv. Nipponbare</strain>
    </source>
</reference>
<dbReference type="AlphaFoldDB" id="Q84ZC9"/>
<feature type="region of interest" description="Disordered" evidence="1">
    <location>
        <begin position="95"/>
        <end position="132"/>
    </location>
</feature>
<dbReference type="EMBL" id="AP004401">
    <property type="protein sequence ID" value="BAC57723.1"/>
    <property type="molecule type" value="Genomic_DNA"/>
</dbReference>
<protein>
    <submittedName>
        <fullName evidence="2">Uncharacterized protein</fullName>
    </submittedName>
</protein>
<reference evidence="3" key="1">
    <citation type="journal article" date="2005" name="Nature">
        <title>The map-based sequence of the rice genome.</title>
        <authorList>
            <consortium name="International rice genome sequencing project (IRGSP)"/>
            <person name="Matsumoto T."/>
            <person name="Wu J."/>
            <person name="Kanamori H."/>
            <person name="Katayose Y."/>
            <person name="Fujisawa M."/>
            <person name="Namiki N."/>
            <person name="Mizuno H."/>
            <person name="Yamamoto K."/>
            <person name="Antonio B.A."/>
            <person name="Baba T."/>
            <person name="Sakata K."/>
            <person name="Nagamura Y."/>
            <person name="Aoki H."/>
            <person name="Arikawa K."/>
            <person name="Arita K."/>
            <person name="Bito T."/>
            <person name="Chiden Y."/>
            <person name="Fujitsuka N."/>
            <person name="Fukunaka R."/>
            <person name="Hamada M."/>
            <person name="Harada C."/>
            <person name="Hayashi A."/>
            <person name="Hijishita S."/>
            <person name="Honda M."/>
            <person name="Hosokawa S."/>
            <person name="Ichikawa Y."/>
            <person name="Idonuma A."/>
            <person name="Iijima M."/>
            <person name="Ikeda M."/>
            <person name="Ikeno M."/>
            <person name="Ito K."/>
            <person name="Ito S."/>
            <person name="Ito T."/>
            <person name="Ito Y."/>
            <person name="Ito Y."/>
            <person name="Iwabuchi A."/>
            <person name="Kamiya K."/>
            <person name="Karasawa W."/>
            <person name="Kurita K."/>
            <person name="Katagiri S."/>
            <person name="Kikuta A."/>
            <person name="Kobayashi H."/>
            <person name="Kobayashi N."/>
            <person name="Machita K."/>
            <person name="Maehara T."/>
            <person name="Masukawa M."/>
            <person name="Mizubayashi T."/>
            <person name="Mukai Y."/>
            <person name="Nagasaki H."/>
            <person name="Nagata Y."/>
            <person name="Naito S."/>
            <person name="Nakashima M."/>
            <person name="Nakama Y."/>
            <person name="Nakamichi Y."/>
            <person name="Nakamura M."/>
            <person name="Meguro A."/>
            <person name="Negishi M."/>
            <person name="Ohta I."/>
            <person name="Ohta T."/>
            <person name="Okamoto M."/>
            <person name="Ono N."/>
            <person name="Saji S."/>
            <person name="Sakaguchi M."/>
            <person name="Sakai K."/>
            <person name="Shibata M."/>
            <person name="Shimokawa T."/>
            <person name="Song J."/>
            <person name="Takazaki Y."/>
            <person name="Terasawa K."/>
            <person name="Tsugane M."/>
            <person name="Tsuji K."/>
            <person name="Ueda S."/>
            <person name="Waki K."/>
            <person name="Yamagata H."/>
            <person name="Yamamoto M."/>
            <person name="Yamamoto S."/>
            <person name="Yamane H."/>
            <person name="Yoshiki S."/>
            <person name="Yoshihara R."/>
            <person name="Yukawa K."/>
            <person name="Zhong H."/>
            <person name="Yano M."/>
            <person name="Yuan Q."/>
            <person name="Ouyang S."/>
            <person name="Liu J."/>
            <person name="Jones K.M."/>
            <person name="Gansberger K."/>
            <person name="Moffat K."/>
            <person name="Hill J."/>
            <person name="Bera J."/>
            <person name="Fadrosh D."/>
            <person name="Jin S."/>
            <person name="Johri S."/>
            <person name="Kim M."/>
            <person name="Overton L."/>
            <person name="Reardon M."/>
            <person name="Tsitrin T."/>
            <person name="Vuong H."/>
            <person name="Weaver B."/>
            <person name="Ciecko A."/>
            <person name="Tallon L."/>
            <person name="Jackson J."/>
            <person name="Pai G."/>
            <person name="Aken S.V."/>
            <person name="Utterback T."/>
            <person name="Reidmuller S."/>
            <person name="Feldblyum T."/>
            <person name="Hsiao J."/>
            <person name="Zismann V."/>
            <person name="Iobst S."/>
            <person name="de Vazeille A.R."/>
            <person name="Buell C.R."/>
            <person name="Ying K."/>
            <person name="Li Y."/>
            <person name="Lu T."/>
            <person name="Huang Y."/>
            <person name="Zhao Q."/>
            <person name="Feng Q."/>
            <person name="Zhang L."/>
            <person name="Zhu J."/>
            <person name="Weng Q."/>
            <person name="Mu J."/>
            <person name="Lu Y."/>
            <person name="Fan D."/>
            <person name="Liu Y."/>
            <person name="Guan J."/>
            <person name="Zhang Y."/>
            <person name="Yu S."/>
            <person name="Liu X."/>
            <person name="Zhang Y."/>
            <person name="Hong G."/>
            <person name="Han B."/>
            <person name="Choisne N."/>
            <person name="Demange N."/>
            <person name="Orjeda G."/>
            <person name="Samain S."/>
            <person name="Cattolico L."/>
            <person name="Pelletier E."/>
            <person name="Couloux A."/>
            <person name="Segurens B."/>
            <person name="Wincker P."/>
            <person name="D'Hont A."/>
            <person name="Scarpelli C."/>
            <person name="Weissenbach J."/>
            <person name="Salanoubat M."/>
            <person name="Quetier F."/>
            <person name="Yu Y."/>
            <person name="Kim H.R."/>
            <person name="Rambo T."/>
            <person name="Currie J."/>
            <person name="Collura K."/>
            <person name="Luo M."/>
            <person name="Yang T."/>
            <person name="Ammiraju J.S.S."/>
            <person name="Engler F."/>
            <person name="Soderlund C."/>
            <person name="Wing R.A."/>
            <person name="Palmer L.E."/>
            <person name="de la Bastide M."/>
            <person name="Spiegel L."/>
            <person name="Nascimento L."/>
            <person name="Zutavern T."/>
            <person name="O'Shaughnessy A."/>
            <person name="Dike S."/>
            <person name="Dedhia N."/>
            <person name="Preston R."/>
            <person name="Balija V."/>
            <person name="McCombie W.R."/>
            <person name="Chow T."/>
            <person name="Chen H."/>
            <person name="Chung M."/>
            <person name="Chen C."/>
            <person name="Shaw J."/>
            <person name="Wu H."/>
            <person name="Hsiao K."/>
            <person name="Chao Y."/>
            <person name="Chu M."/>
            <person name="Cheng C."/>
            <person name="Hour A."/>
            <person name="Lee P."/>
            <person name="Lin S."/>
            <person name="Lin Y."/>
            <person name="Liou J."/>
            <person name="Liu S."/>
            <person name="Hsing Y."/>
            <person name="Raghuvanshi S."/>
            <person name="Mohanty A."/>
            <person name="Bharti A.K."/>
            <person name="Gaur A."/>
            <person name="Gupta V."/>
            <person name="Kumar D."/>
            <person name="Ravi V."/>
            <person name="Vij S."/>
            <person name="Kapur A."/>
            <person name="Khurana P."/>
            <person name="Khurana P."/>
            <person name="Khurana J.P."/>
            <person name="Tyagi A.K."/>
            <person name="Gaikwad K."/>
            <person name="Singh A."/>
            <person name="Dalal V."/>
            <person name="Srivastava S."/>
            <person name="Dixit A."/>
            <person name="Pal A.K."/>
            <person name="Ghazi I.A."/>
            <person name="Yadav M."/>
            <person name="Pandit A."/>
            <person name="Bhargava A."/>
            <person name="Sureshbabu K."/>
            <person name="Batra K."/>
            <person name="Sharma T.R."/>
            <person name="Mohapatra T."/>
            <person name="Singh N.K."/>
            <person name="Messing J."/>
            <person name="Nelson A.B."/>
            <person name="Fuks G."/>
            <person name="Kavchok S."/>
            <person name="Keizer G."/>
            <person name="Linton E."/>
            <person name="Llaca V."/>
            <person name="Song R."/>
            <person name="Tanyolac B."/>
            <person name="Young S."/>
            <person name="Ho-Il K."/>
            <person name="Hahn J.H."/>
            <person name="Sangsakoo G."/>
            <person name="Vanavichit A."/>
            <person name="de Mattos Luiz.A.T."/>
            <person name="Zimmer P.D."/>
            <person name="Malone G."/>
            <person name="Dellagostin O."/>
            <person name="de Oliveira A.C."/>
            <person name="Bevan M."/>
            <person name="Bancroft I."/>
            <person name="Minx P."/>
            <person name="Cordum H."/>
            <person name="Wilson R."/>
            <person name="Cheng Z."/>
            <person name="Jin W."/>
            <person name="Jiang J."/>
            <person name="Leong S.A."/>
            <person name="Iwama H."/>
            <person name="Gojobori T."/>
            <person name="Itoh T."/>
            <person name="Niimura Y."/>
            <person name="Fujii Y."/>
            <person name="Habara T."/>
            <person name="Sakai H."/>
            <person name="Sato Y."/>
            <person name="Wilson G."/>
            <person name="Kumar K."/>
            <person name="McCouch S."/>
            <person name="Juretic N."/>
            <person name="Hoen D."/>
            <person name="Wright S."/>
            <person name="Bruskiewich R."/>
            <person name="Bureau T."/>
            <person name="Miyao A."/>
            <person name="Hirochika H."/>
            <person name="Nishikawa T."/>
            <person name="Kadowaki K."/>
            <person name="Sugiura M."/>
            <person name="Burr B."/>
            <person name="Sasaki T."/>
        </authorList>
    </citation>
    <scope>NUCLEOTIDE SEQUENCE [LARGE SCALE GENOMIC DNA]</scope>
    <source>
        <strain evidence="3">cv. Nipponbare</strain>
    </source>
</reference>
<evidence type="ECO:0000313" key="2">
    <source>
        <dbReference type="EMBL" id="BAC57723.1"/>
    </source>
</evidence>
<dbReference type="Proteomes" id="UP000000763">
    <property type="component" value="Chromosome 7"/>
</dbReference>